<dbReference type="GO" id="GO:0016987">
    <property type="term" value="F:sigma factor activity"/>
    <property type="evidence" value="ECO:0007669"/>
    <property type="project" value="UniProtKB-KW"/>
</dbReference>
<sequence length="207" mass="23162">MIASWPTRCANMPNDNVAKTDADLLHDLAEGTDAALSILIDRYKDPLFRFILRYTGATADAEDILQDTFVSIYTKASTYDPAWKASTWMYRIALNKCRDQARKKKIRRLVSLDQFGRGADGEPSLPIDIPDPGASPEEITAQRQALANLSRAIDTLPHKLRTALVLSSIENRPQAECAEILGVSRKSVEMLVYRARNALREKLDLTD</sequence>
<comment type="similarity">
    <text evidence="1">Belongs to the sigma-70 factor family. ECF subfamily.</text>
</comment>
<feature type="domain" description="RNA polymerase sigma-70 region 2" evidence="6">
    <location>
        <begin position="39"/>
        <end position="105"/>
    </location>
</feature>
<feature type="domain" description="RNA polymerase sigma factor 70 region 4 type 2" evidence="7">
    <location>
        <begin position="148"/>
        <end position="199"/>
    </location>
</feature>
<evidence type="ECO:0000256" key="1">
    <source>
        <dbReference type="ARBA" id="ARBA00010641"/>
    </source>
</evidence>
<evidence type="ECO:0000259" key="7">
    <source>
        <dbReference type="Pfam" id="PF08281"/>
    </source>
</evidence>
<dbReference type="InterPro" id="IPR039425">
    <property type="entry name" value="RNA_pol_sigma-70-like"/>
</dbReference>
<evidence type="ECO:0000313" key="8">
    <source>
        <dbReference type="EMBL" id="VAW01595.1"/>
    </source>
</evidence>
<keyword evidence="3" id="KW-0731">Sigma factor</keyword>
<dbReference type="InterPro" id="IPR013324">
    <property type="entry name" value="RNA_pol_sigma_r3/r4-like"/>
</dbReference>
<dbReference type="PANTHER" id="PTHR43133:SF8">
    <property type="entry name" value="RNA POLYMERASE SIGMA FACTOR HI_1459-RELATED"/>
    <property type="match status" value="1"/>
</dbReference>
<organism evidence="8">
    <name type="scientific">hydrothermal vent metagenome</name>
    <dbReference type="NCBI Taxonomy" id="652676"/>
    <lineage>
        <taxon>unclassified sequences</taxon>
        <taxon>metagenomes</taxon>
        <taxon>ecological metagenomes</taxon>
    </lineage>
</organism>
<keyword evidence="2" id="KW-0805">Transcription regulation</keyword>
<dbReference type="NCBIfam" id="TIGR02937">
    <property type="entry name" value="sigma70-ECF"/>
    <property type="match status" value="1"/>
</dbReference>
<evidence type="ECO:0000256" key="3">
    <source>
        <dbReference type="ARBA" id="ARBA00023082"/>
    </source>
</evidence>
<evidence type="ECO:0000256" key="5">
    <source>
        <dbReference type="ARBA" id="ARBA00023163"/>
    </source>
</evidence>
<keyword evidence="5" id="KW-0804">Transcription</keyword>
<gene>
    <name evidence="8" type="ORF">MNBD_ALPHA05-1245</name>
</gene>
<dbReference type="InterPro" id="IPR013325">
    <property type="entry name" value="RNA_pol_sigma_r2"/>
</dbReference>
<dbReference type="GO" id="GO:0006352">
    <property type="term" value="P:DNA-templated transcription initiation"/>
    <property type="evidence" value="ECO:0007669"/>
    <property type="project" value="InterPro"/>
</dbReference>
<dbReference type="Gene3D" id="1.10.10.10">
    <property type="entry name" value="Winged helix-like DNA-binding domain superfamily/Winged helix DNA-binding domain"/>
    <property type="match status" value="1"/>
</dbReference>
<dbReference type="Pfam" id="PF04542">
    <property type="entry name" value="Sigma70_r2"/>
    <property type="match status" value="1"/>
</dbReference>
<dbReference type="AlphaFoldDB" id="A0A3B0S5E2"/>
<dbReference type="InterPro" id="IPR013249">
    <property type="entry name" value="RNA_pol_sigma70_r4_t2"/>
</dbReference>
<dbReference type="EMBL" id="UOEH01000340">
    <property type="protein sequence ID" value="VAW01595.1"/>
    <property type="molecule type" value="Genomic_DNA"/>
</dbReference>
<dbReference type="InterPro" id="IPR007627">
    <property type="entry name" value="RNA_pol_sigma70_r2"/>
</dbReference>
<evidence type="ECO:0000259" key="6">
    <source>
        <dbReference type="Pfam" id="PF04542"/>
    </source>
</evidence>
<dbReference type="Gene3D" id="1.10.1740.10">
    <property type="match status" value="1"/>
</dbReference>
<reference evidence="8" key="1">
    <citation type="submission" date="2018-06" db="EMBL/GenBank/DDBJ databases">
        <authorList>
            <person name="Zhirakovskaya E."/>
        </authorList>
    </citation>
    <scope>NUCLEOTIDE SEQUENCE</scope>
</reference>
<dbReference type="InterPro" id="IPR014284">
    <property type="entry name" value="RNA_pol_sigma-70_dom"/>
</dbReference>
<dbReference type="InterPro" id="IPR036388">
    <property type="entry name" value="WH-like_DNA-bd_sf"/>
</dbReference>
<dbReference type="Pfam" id="PF08281">
    <property type="entry name" value="Sigma70_r4_2"/>
    <property type="match status" value="1"/>
</dbReference>
<dbReference type="PANTHER" id="PTHR43133">
    <property type="entry name" value="RNA POLYMERASE ECF-TYPE SIGMA FACTO"/>
    <property type="match status" value="1"/>
</dbReference>
<name>A0A3B0S5E2_9ZZZZ</name>
<evidence type="ECO:0000256" key="4">
    <source>
        <dbReference type="ARBA" id="ARBA00023125"/>
    </source>
</evidence>
<evidence type="ECO:0000256" key="2">
    <source>
        <dbReference type="ARBA" id="ARBA00023015"/>
    </source>
</evidence>
<proteinExistence type="inferred from homology"/>
<protein>
    <submittedName>
        <fullName evidence="8">RNA polymerase ECF-type sigma factor</fullName>
    </submittedName>
</protein>
<dbReference type="SUPFAM" id="SSF88946">
    <property type="entry name" value="Sigma2 domain of RNA polymerase sigma factors"/>
    <property type="match status" value="1"/>
</dbReference>
<dbReference type="SUPFAM" id="SSF88659">
    <property type="entry name" value="Sigma3 and sigma4 domains of RNA polymerase sigma factors"/>
    <property type="match status" value="1"/>
</dbReference>
<accession>A0A3B0S5E2</accession>
<dbReference type="CDD" id="cd06171">
    <property type="entry name" value="Sigma70_r4"/>
    <property type="match status" value="1"/>
</dbReference>
<dbReference type="GO" id="GO:0003677">
    <property type="term" value="F:DNA binding"/>
    <property type="evidence" value="ECO:0007669"/>
    <property type="project" value="UniProtKB-KW"/>
</dbReference>
<keyword evidence="4" id="KW-0238">DNA-binding</keyword>